<dbReference type="PANTHER" id="PTHR43687">
    <property type="entry name" value="ADENYLYLSULFATE REDUCTASE, BETA SUBUNIT"/>
    <property type="match status" value="1"/>
</dbReference>
<comment type="caution">
    <text evidence="6">The sequence shown here is derived from an EMBL/GenBank/DDBJ whole genome shotgun (WGS) entry which is preliminary data.</text>
</comment>
<dbReference type="PROSITE" id="PS00198">
    <property type="entry name" value="4FE4S_FER_1"/>
    <property type="match status" value="2"/>
</dbReference>
<reference evidence="6" key="1">
    <citation type="submission" date="2023-07" db="EMBL/GenBank/DDBJ databases">
        <title>Genome content predicts the carbon catabolic preferences of heterotrophic bacteria.</title>
        <authorList>
            <person name="Gralka M."/>
        </authorList>
    </citation>
    <scope>NUCLEOTIDE SEQUENCE</scope>
    <source>
        <strain evidence="6">I2M16</strain>
    </source>
</reference>
<dbReference type="InterPro" id="IPR017900">
    <property type="entry name" value="4Fe4S_Fe_S_CS"/>
</dbReference>
<dbReference type="PROSITE" id="PS51379">
    <property type="entry name" value="4FE4S_FER_2"/>
    <property type="match status" value="3"/>
</dbReference>
<sequence length="575" mass="62883">MTTIINMPNLSNERAKQEVITRLSPPHNLLASTIAYSTQGHLLIMGSEKAIRTAALQLSSMQSTTLLVTEAAQIDIDTADDSEAIELLIASTKNDTVFYNKLLSVTGYLGQFDVDVSITAQEETSISRIPLAKLALGLPHFDLILDLNASPILTTNILPPGYFHANDTTTLASLYEQLPQYIGDFEKPKYFQINNDMCAHSARGQTGCTRCLDVCPADAITSIQNIISIDPHLCHGAGGCSSACPTGAITYTQPPRGQLLDYIQRLITLYSAEGGEDFCLLFHDHDKGRELTLKHASSIKGHIIPIEVEELASVGLEVWLASYAMGVNTLYLLNTDAIPSSMQNLVEEQISLAHRIMTGLAIHPNRLQLVDDITLLENRLPLQPSLPFMAPAPSFTTDKRETLFNAIAHLADAASTTEPQQCSNPVIPLPHGAPFGKVTIQEQECTLCLSCVAVCPASALTAGKDSPALYFTEQNCVQCGLCERSCPEKVITLTPQLRLHATDQPQELIAEEAFQCISCATPFAPKRTVEKMIKSLSEHKQFQGSAINRLKMCADCRVRDIYNDLTLHPEKQLEL</sequence>
<evidence type="ECO:0000256" key="1">
    <source>
        <dbReference type="ARBA" id="ARBA00022485"/>
    </source>
</evidence>
<keyword evidence="1" id="KW-0004">4Fe-4S</keyword>
<dbReference type="GO" id="GO:0051539">
    <property type="term" value="F:4 iron, 4 sulfur cluster binding"/>
    <property type="evidence" value="ECO:0007669"/>
    <property type="project" value="UniProtKB-KW"/>
</dbReference>
<gene>
    <name evidence="6" type="ORF">Q4490_17355</name>
</gene>
<evidence type="ECO:0000256" key="3">
    <source>
        <dbReference type="ARBA" id="ARBA00023004"/>
    </source>
</evidence>
<dbReference type="GO" id="GO:0046872">
    <property type="term" value="F:metal ion binding"/>
    <property type="evidence" value="ECO:0007669"/>
    <property type="project" value="UniProtKB-KW"/>
</dbReference>
<keyword evidence="3" id="KW-0408">Iron</keyword>
<dbReference type="Pfam" id="PF13187">
    <property type="entry name" value="Fer4_9"/>
    <property type="match status" value="1"/>
</dbReference>
<dbReference type="Proteomes" id="UP001169862">
    <property type="component" value="Unassembled WGS sequence"/>
</dbReference>
<evidence type="ECO:0000256" key="4">
    <source>
        <dbReference type="ARBA" id="ARBA00023014"/>
    </source>
</evidence>
<keyword evidence="2" id="KW-0479">Metal-binding</keyword>
<evidence type="ECO:0000259" key="5">
    <source>
        <dbReference type="PROSITE" id="PS51379"/>
    </source>
</evidence>
<proteinExistence type="predicted"/>
<evidence type="ECO:0000313" key="7">
    <source>
        <dbReference type="Proteomes" id="UP001169862"/>
    </source>
</evidence>
<protein>
    <submittedName>
        <fullName evidence="6">4Fe-4S binding protein</fullName>
    </submittedName>
</protein>
<dbReference type="Gene3D" id="3.30.70.20">
    <property type="match status" value="2"/>
</dbReference>
<dbReference type="InterPro" id="IPR017896">
    <property type="entry name" value="4Fe4S_Fe-S-bd"/>
</dbReference>
<dbReference type="SUPFAM" id="SSF54862">
    <property type="entry name" value="4Fe-4S ferredoxins"/>
    <property type="match status" value="1"/>
</dbReference>
<dbReference type="InterPro" id="IPR050572">
    <property type="entry name" value="Fe-S_Ferredoxin"/>
</dbReference>
<organism evidence="6 7">
    <name type="scientific">Neptunomonas phycophila</name>
    <dbReference type="NCBI Taxonomy" id="1572645"/>
    <lineage>
        <taxon>Bacteria</taxon>
        <taxon>Pseudomonadati</taxon>
        <taxon>Pseudomonadota</taxon>
        <taxon>Gammaproteobacteria</taxon>
        <taxon>Oceanospirillales</taxon>
        <taxon>Oceanospirillaceae</taxon>
        <taxon>Neptunomonas</taxon>
    </lineage>
</organism>
<dbReference type="EMBL" id="JAUOPG010000015">
    <property type="protein sequence ID" value="MDO6455332.1"/>
    <property type="molecule type" value="Genomic_DNA"/>
</dbReference>
<name>A0AAW7XQK3_9GAMM</name>
<dbReference type="RefSeq" id="WP_303552368.1">
    <property type="nucleotide sequence ID" value="NZ_JAUOPG010000015.1"/>
</dbReference>
<feature type="domain" description="4Fe-4S ferredoxin-type" evidence="5">
    <location>
        <begin position="436"/>
        <end position="465"/>
    </location>
</feature>
<feature type="domain" description="4Fe-4S ferredoxin-type" evidence="5">
    <location>
        <begin position="225"/>
        <end position="254"/>
    </location>
</feature>
<accession>A0AAW7XQK3</accession>
<evidence type="ECO:0000313" key="6">
    <source>
        <dbReference type="EMBL" id="MDO6455332.1"/>
    </source>
</evidence>
<dbReference type="PANTHER" id="PTHR43687:SF4">
    <property type="entry name" value="BLR5484 PROTEIN"/>
    <property type="match status" value="1"/>
</dbReference>
<keyword evidence="4" id="KW-0411">Iron-sulfur</keyword>
<feature type="domain" description="4Fe-4S ferredoxin-type" evidence="5">
    <location>
        <begin position="467"/>
        <end position="496"/>
    </location>
</feature>
<dbReference type="AlphaFoldDB" id="A0AAW7XQK3"/>
<evidence type="ECO:0000256" key="2">
    <source>
        <dbReference type="ARBA" id="ARBA00022723"/>
    </source>
</evidence>